<dbReference type="Pfam" id="PF07727">
    <property type="entry name" value="RVT_2"/>
    <property type="match status" value="1"/>
</dbReference>
<dbReference type="InterPro" id="IPR013103">
    <property type="entry name" value="RVT_2"/>
</dbReference>
<reference evidence="2 3" key="1">
    <citation type="submission" date="2024-01" db="EMBL/GenBank/DDBJ databases">
        <title>The complete chloroplast genome sequence of Lithospermum erythrorhizon: insights into the phylogenetic relationship among Boraginaceae species and the maternal lineages of purple gromwells.</title>
        <authorList>
            <person name="Okada T."/>
            <person name="Watanabe K."/>
        </authorList>
    </citation>
    <scope>NUCLEOTIDE SEQUENCE [LARGE SCALE GENOMIC DNA]</scope>
</reference>
<comment type="caution">
    <text evidence="2">The sequence shown here is derived from an EMBL/GenBank/DDBJ whole genome shotgun (WGS) entry which is preliminary data.</text>
</comment>
<dbReference type="EMBL" id="BAABME010000029">
    <property type="protein sequence ID" value="GAA0138675.1"/>
    <property type="molecule type" value="Genomic_DNA"/>
</dbReference>
<dbReference type="Proteomes" id="UP001454036">
    <property type="component" value="Unassembled WGS sequence"/>
</dbReference>
<keyword evidence="2" id="KW-0812">Transmembrane</keyword>
<dbReference type="InterPro" id="IPR043502">
    <property type="entry name" value="DNA/RNA_pol_sf"/>
</dbReference>
<evidence type="ECO:0000313" key="3">
    <source>
        <dbReference type="Proteomes" id="UP001454036"/>
    </source>
</evidence>
<organism evidence="2 3">
    <name type="scientific">Lithospermum erythrorhizon</name>
    <name type="common">Purple gromwell</name>
    <name type="synonym">Lithospermum officinale var. erythrorhizon</name>
    <dbReference type="NCBI Taxonomy" id="34254"/>
    <lineage>
        <taxon>Eukaryota</taxon>
        <taxon>Viridiplantae</taxon>
        <taxon>Streptophyta</taxon>
        <taxon>Embryophyta</taxon>
        <taxon>Tracheophyta</taxon>
        <taxon>Spermatophyta</taxon>
        <taxon>Magnoliopsida</taxon>
        <taxon>eudicotyledons</taxon>
        <taxon>Gunneridae</taxon>
        <taxon>Pentapetalae</taxon>
        <taxon>asterids</taxon>
        <taxon>lamiids</taxon>
        <taxon>Boraginales</taxon>
        <taxon>Boraginaceae</taxon>
        <taxon>Boraginoideae</taxon>
        <taxon>Lithospermeae</taxon>
        <taxon>Lithospermum</taxon>
    </lineage>
</organism>
<accession>A0AAV3NH72</accession>
<gene>
    <name evidence="2" type="ORF">LIER_00374</name>
</gene>
<dbReference type="AlphaFoldDB" id="A0AAV3NH72"/>
<sequence length="148" mass="17364">MRSDRSFERYKARLVGNGKTQQVGIDYGETFSRVVKPATIRIVLTLALSKSWSFHQLNVKNVFLHDALHEIVYMYQLVGFKDPVHPDYVCHLRKSLYGLKQAPRALYQRFPDYVSTLECIHNKSDHSLFIYQHGQTRLIFSYMLMTSF</sequence>
<keyword evidence="2" id="KW-0472">Membrane</keyword>
<protein>
    <submittedName>
        <fullName evidence="2">Transmembrane signal receptor</fullName>
    </submittedName>
</protein>
<feature type="domain" description="Reverse transcriptase Ty1/copia-type" evidence="1">
    <location>
        <begin position="8"/>
        <end position="141"/>
    </location>
</feature>
<evidence type="ECO:0000259" key="1">
    <source>
        <dbReference type="Pfam" id="PF07727"/>
    </source>
</evidence>
<name>A0AAV3NH72_LITER</name>
<keyword evidence="2" id="KW-0675">Receptor</keyword>
<keyword evidence="3" id="KW-1185">Reference proteome</keyword>
<dbReference type="SUPFAM" id="SSF56672">
    <property type="entry name" value="DNA/RNA polymerases"/>
    <property type="match status" value="1"/>
</dbReference>
<proteinExistence type="predicted"/>
<evidence type="ECO:0000313" key="2">
    <source>
        <dbReference type="EMBL" id="GAA0138675.1"/>
    </source>
</evidence>